<dbReference type="Proteomes" id="UP000215453">
    <property type="component" value="Chromosome 2"/>
</dbReference>
<dbReference type="PANTHER" id="PTHR41677">
    <property type="entry name" value="YALI0B19030P"/>
    <property type="match status" value="1"/>
</dbReference>
<gene>
    <name evidence="1" type="ORF">ZT1A5_G2323</name>
</gene>
<organism evidence="1 2">
    <name type="scientific">Zymoseptoria tritici ST99CH_1A5</name>
    <dbReference type="NCBI Taxonomy" id="1276529"/>
    <lineage>
        <taxon>Eukaryota</taxon>
        <taxon>Fungi</taxon>
        <taxon>Dikarya</taxon>
        <taxon>Ascomycota</taxon>
        <taxon>Pezizomycotina</taxon>
        <taxon>Dothideomycetes</taxon>
        <taxon>Dothideomycetidae</taxon>
        <taxon>Mycosphaerellales</taxon>
        <taxon>Mycosphaerellaceae</taxon>
        <taxon>Zymoseptoria</taxon>
    </lineage>
</organism>
<evidence type="ECO:0000313" key="1">
    <source>
        <dbReference type="EMBL" id="SMY20887.1"/>
    </source>
</evidence>
<reference evidence="1 2" key="1">
    <citation type="submission" date="2016-10" db="EMBL/GenBank/DDBJ databases">
        <authorList>
            <person name="Varghese N."/>
        </authorList>
    </citation>
    <scope>NUCLEOTIDE SEQUENCE [LARGE SCALE GENOMIC DNA]</scope>
</reference>
<sequence>MGAAILNQSRVQGHKTDNLPKELIRNARSTPRTAFNASKHLSYIPPSKISTFADIDQPSTGISDTAVSEPFLLFSPEAIQQMRAEAFSEEVLEHHYSPTSETGGMIRGHCPGRAPFIYDAWTSPELLKIVSEIAGVDLVPAMEYDIGHVNVSVSNDSADTSLETAAQDEVEDSKNSKRFKTPYDYHRDCFPFVVVTMLSDCTDMIGGETAIRTESGKVIMARGPSLGTAVVMQARYIDHKATVARGGKERISMITSFRPRDINMKDESDLSGVKIVSHIPTLYYQYSSYRLENLEARVREQYRLIRRRQRANADFDVKQLRSWVETQKAYLDTLLNEIQEV</sequence>
<protein>
    <recommendedName>
        <fullName evidence="3">Fe2OG dioxygenase domain-containing protein</fullName>
    </recommendedName>
</protein>
<dbReference type="AlphaFoldDB" id="A0A1Y6L8S2"/>
<accession>A0A1Y6L8S2</accession>
<evidence type="ECO:0008006" key="3">
    <source>
        <dbReference type="Google" id="ProtNLM"/>
    </source>
</evidence>
<dbReference type="PANTHER" id="PTHR41677:SF1">
    <property type="entry name" value="FE2OG DIOXYGENASE DOMAIN-CONTAINING PROTEIN"/>
    <property type="match status" value="1"/>
</dbReference>
<name>A0A1Y6L8S2_ZYMTR</name>
<proteinExistence type="predicted"/>
<evidence type="ECO:0000313" key="2">
    <source>
        <dbReference type="Proteomes" id="UP000215453"/>
    </source>
</evidence>
<dbReference type="EMBL" id="LT882677">
    <property type="protein sequence ID" value="SMY20887.1"/>
    <property type="molecule type" value="Genomic_DNA"/>
</dbReference>